<evidence type="ECO:0000256" key="3">
    <source>
        <dbReference type="ARBA" id="ARBA00022737"/>
    </source>
</evidence>
<dbReference type="Gene3D" id="3.80.10.10">
    <property type="entry name" value="Ribonuclease Inhibitor"/>
    <property type="match status" value="2"/>
</dbReference>
<evidence type="ECO:0008006" key="14">
    <source>
        <dbReference type="Google" id="ProtNLM"/>
    </source>
</evidence>
<evidence type="ECO:0000259" key="9">
    <source>
        <dbReference type="Pfam" id="PF18052"/>
    </source>
</evidence>
<dbReference type="EMBL" id="CM016560">
    <property type="protein sequence ID" value="TKV91971.1"/>
    <property type="molecule type" value="Genomic_DNA"/>
</dbReference>
<dbReference type="CDD" id="cd14798">
    <property type="entry name" value="RX-CC_like"/>
    <property type="match status" value="1"/>
</dbReference>
<feature type="domain" description="NB-ARC" evidence="8">
    <location>
        <begin position="213"/>
        <end position="365"/>
    </location>
</feature>
<reference evidence="12" key="1">
    <citation type="submission" date="2019-03" db="EMBL/GenBank/DDBJ databases">
        <title>WGS assembly of Setaria viridis.</title>
        <authorList>
            <person name="Huang P."/>
            <person name="Jenkins J."/>
            <person name="Grimwood J."/>
            <person name="Barry K."/>
            <person name="Healey A."/>
            <person name="Mamidi S."/>
            <person name="Sreedasyam A."/>
            <person name="Shu S."/>
            <person name="Feldman M."/>
            <person name="Wu J."/>
            <person name="Yu Y."/>
            <person name="Chen C."/>
            <person name="Johnson J."/>
            <person name="Rokhsar D."/>
            <person name="Baxter I."/>
            <person name="Schmutz J."/>
            <person name="Brutnell T."/>
            <person name="Kellogg E."/>
        </authorList>
    </citation>
    <scope>NUCLEOTIDE SEQUENCE [LARGE SCALE GENOMIC DNA]</scope>
</reference>
<dbReference type="InterPro" id="IPR002182">
    <property type="entry name" value="NB-ARC"/>
</dbReference>
<dbReference type="InterPro" id="IPR036388">
    <property type="entry name" value="WH-like_DNA-bd_sf"/>
</dbReference>
<keyword evidence="4" id="KW-0547">Nucleotide-binding</keyword>
<dbReference type="InterPro" id="IPR027417">
    <property type="entry name" value="P-loop_NTPase"/>
</dbReference>
<dbReference type="Proteomes" id="UP000298652">
    <property type="component" value="Chromosome 9"/>
</dbReference>
<feature type="domain" description="Disease resistance N-terminal" evidence="9">
    <location>
        <begin position="9"/>
        <end position="86"/>
    </location>
</feature>
<evidence type="ECO:0000256" key="2">
    <source>
        <dbReference type="ARBA" id="ARBA00022614"/>
    </source>
</evidence>
<keyword evidence="3" id="KW-0677">Repeat</keyword>
<evidence type="ECO:0000259" key="8">
    <source>
        <dbReference type="Pfam" id="PF00931"/>
    </source>
</evidence>
<keyword evidence="13" id="KW-1185">Reference proteome</keyword>
<dbReference type="GO" id="GO:0009626">
    <property type="term" value="P:plant-type hypersensitive response"/>
    <property type="evidence" value="ECO:0007669"/>
    <property type="project" value="UniProtKB-ARBA"/>
</dbReference>
<dbReference type="InterPro" id="IPR042197">
    <property type="entry name" value="Apaf_helical"/>
</dbReference>
<keyword evidence="2" id="KW-0433">Leucine-rich repeat</keyword>
<feature type="domain" description="Disease resistance protein winged helix" evidence="10">
    <location>
        <begin position="452"/>
        <end position="521"/>
    </location>
</feature>
<dbReference type="SMART" id="SM00369">
    <property type="entry name" value="LRR_TYP"/>
    <property type="match status" value="3"/>
</dbReference>
<keyword evidence="6" id="KW-0067">ATP-binding</keyword>
<dbReference type="SUPFAM" id="SSF52540">
    <property type="entry name" value="P-loop containing nucleoside triphosphate hydrolases"/>
    <property type="match status" value="1"/>
</dbReference>
<dbReference type="Gene3D" id="3.40.50.300">
    <property type="entry name" value="P-loop containing nucleotide triphosphate hydrolases"/>
    <property type="match status" value="1"/>
</dbReference>
<evidence type="ECO:0000256" key="1">
    <source>
        <dbReference type="ARBA" id="ARBA00008894"/>
    </source>
</evidence>
<evidence type="ECO:0000313" key="13">
    <source>
        <dbReference type="Proteomes" id="UP000298652"/>
    </source>
</evidence>
<dbReference type="InterPro" id="IPR058922">
    <property type="entry name" value="WHD_DRP"/>
</dbReference>
<dbReference type="InterPro" id="IPR032675">
    <property type="entry name" value="LRR_dom_sf"/>
</dbReference>
<dbReference type="Gene3D" id="1.20.5.4130">
    <property type="match status" value="1"/>
</dbReference>
<evidence type="ECO:0000256" key="4">
    <source>
        <dbReference type="ARBA" id="ARBA00022741"/>
    </source>
</evidence>
<dbReference type="Gramene" id="TKV91971">
    <property type="protein sequence ID" value="TKV91971"/>
    <property type="gene ID" value="SEVIR_9G133300v2"/>
</dbReference>
<dbReference type="SUPFAM" id="SSF52058">
    <property type="entry name" value="L domain-like"/>
    <property type="match status" value="1"/>
</dbReference>
<proteinExistence type="inferred from homology"/>
<protein>
    <recommendedName>
        <fullName evidence="14">AAA+ ATPase domain-containing protein</fullName>
    </recommendedName>
</protein>
<keyword evidence="5" id="KW-0611">Plant defense</keyword>
<dbReference type="InterPro" id="IPR041118">
    <property type="entry name" value="Rx_N"/>
</dbReference>
<gene>
    <name evidence="12" type="ORF">SEVIR_9G133300v2</name>
</gene>
<dbReference type="PANTHER" id="PTHR36766">
    <property type="entry name" value="PLANT BROAD-SPECTRUM MILDEW RESISTANCE PROTEIN RPW8"/>
    <property type="match status" value="1"/>
</dbReference>
<dbReference type="PANTHER" id="PTHR36766:SF36">
    <property type="entry name" value="AAA+ ATPASE DOMAIN-CONTAINING PROTEIN"/>
    <property type="match status" value="1"/>
</dbReference>
<dbReference type="InterPro" id="IPR003591">
    <property type="entry name" value="Leu-rich_rpt_typical-subtyp"/>
</dbReference>
<evidence type="ECO:0000256" key="7">
    <source>
        <dbReference type="ARBA" id="ARBA00023054"/>
    </source>
</evidence>
<dbReference type="InterPro" id="IPR038005">
    <property type="entry name" value="RX-like_CC"/>
</dbReference>
<evidence type="ECO:0000313" key="12">
    <source>
        <dbReference type="EMBL" id="TKV91971.1"/>
    </source>
</evidence>
<dbReference type="InterPro" id="IPR055414">
    <property type="entry name" value="LRR_R13L4/SHOC2-like"/>
</dbReference>
<sequence>MAALLDEFASKLVGILAGMVKEEVEMLLGVPGEVTKLETTLCDLSHILGDAERKRIRDKATEGWVRELKDVMYDADDVLDLCQLMEGGEDPPAPTSAPKTTSRCWDIPKMFICFRNPVAAHEIGTKIQAINQRLEDLAKRSSRFGFITQAIHSSADSINKATNSLSDETGSVFIRSDVVGEKVEDDTKKIVDLLIKKVDAPVGSRANSDVVVAVAITGTGGIGKTTLAKMVFGDSRVEENFEERIWLSVNREFNEINVLQSLIASFGAKHEGCAGNKDLLQRALKDTIRQKKKFLLVMDDVWSENVWYKLLREPLSHGASGSRVLVTTRNDGVAHGMKAQHLHRVDKLTTEDAWILLKNQVVLNESDEADVDELKSIGMEIVERCDCLPLAVKVLGGLLRGKSRTRDAWTDVSSHGTWSTIGINEDINKAVYLSYEDLPSHLKQCFVYCSLIPKDNPISSDVIVKLWIAAGHVHNKMSCKAPEKLGTEYYKELVSRNLLQPDKSYYNTTACSMHDVVRSFAQYIIKDEGILISDGQDVNRTLSNAKLRHLSISNKAVGCDTLQTQASLRTLMLFGSSTTVELKNLLNNLSCLRVLHLVDVDLVELPDSICHLKHLRHLCIYNASISTIPQGIGDLKFLLSIDLPGCANIHQLPNSILKLRKLRSLTLSDTAITSVPRGLGKLEDLVDIRGFPTHYSDESTGGWCSLEELRPLSKLQSLEISCLEKAPSGSMAAKANLSSKHHLTWLHLVFTSRLGDNGEVEGNISEEEHRRTEEVLDNLCPPTCMEELDIIGYFARGLPQWMRTMSAFGSLRRLVLDDYACCQQLPCGLGQLPFLDYFWVDRAPSVRCVGHDFLFPSMGGQADGKVTRNNNRQPHHTSRGAFPKLRKVGFEDMLGWTEWEWEHHVPAMPALEELTIRNCKLQRLPAGLAQHACRLRELRLTHVQHLVSVDNFPSLVKLWSYDNPRLKRISNNPSLQWIDISNCRALKELDRLPSFRSLEWWDLSAEALPEYLREAKLKKLRVDCSRRLLKLIALQDESSERGKIQHVQQVKAYGHKKKGEAEEADQSHEDEDAEWYIYYTKEPYSFDAYLGKSTG</sequence>
<dbReference type="GO" id="GO:0002758">
    <property type="term" value="P:innate immune response-activating signaling pathway"/>
    <property type="evidence" value="ECO:0007669"/>
    <property type="project" value="UniProtKB-ARBA"/>
</dbReference>
<evidence type="ECO:0000259" key="11">
    <source>
        <dbReference type="Pfam" id="PF23598"/>
    </source>
</evidence>
<dbReference type="Pfam" id="PF18052">
    <property type="entry name" value="Rx_N"/>
    <property type="match status" value="1"/>
</dbReference>
<dbReference type="GO" id="GO:0005524">
    <property type="term" value="F:ATP binding"/>
    <property type="evidence" value="ECO:0007669"/>
    <property type="project" value="UniProtKB-KW"/>
</dbReference>
<organism evidence="12 13">
    <name type="scientific">Setaria viridis</name>
    <name type="common">Green bristlegrass</name>
    <name type="synonym">Setaria italica subsp. viridis</name>
    <dbReference type="NCBI Taxonomy" id="4556"/>
    <lineage>
        <taxon>Eukaryota</taxon>
        <taxon>Viridiplantae</taxon>
        <taxon>Streptophyta</taxon>
        <taxon>Embryophyta</taxon>
        <taxon>Tracheophyta</taxon>
        <taxon>Spermatophyta</taxon>
        <taxon>Magnoliopsida</taxon>
        <taxon>Liliopsida</taxon>
        <taxon>Poales</taxon>
        <taxon>Poaceae</taxon>
        <taxon>PACMAD clade</taxon>
        <taxon>Panicoideae</taxon>
        <taxon>Panicodae</taxon>
        <taxon>Paniceae</taxon>
        <taxon>Cenchrinae</taxon>
        <taxon>Setaria</taxon>
    </lineage>
</organism>
<dbReference type="PRINTS" id="PR00364">
    <property type="entry name" value="DISEASERSIST"/>
</dbReference>
<dbReference type="Gene3D" id="1.10.10.10">
    <property type="entry name" value="Winged helix-like DNA-binding domain superfamily/Winged helix DNA-binding domain"/>
    <property type="match status" value="1"/>
</dbReference>
<dbReference type="Gene3D" id="1.10.8.430">
    <property type="entry name" value="Helical domain of apoptotic protease-activating factors"/>
    <property type="match status" value="1"/>
</dbReference>
<dbReference type="Pfam" id="PF23598">
    <property type="entry name" value="LRR_14"/>
    <property type="match status" value="1"/>
</dbReference>
<dbReference type="Pfam" id="PF23559">
    <property type="entry name" value="WHD_DRP"/>
    <property type="match status" value="1"/>
</dbReference>
<name>A0A4U6SUD9_SETVI</name>
<evidence type="ECO:0000256" key="6">
    <source>
        <dbReference type="ARBA" id="ARBA00022840"/>
    </source>
</evidence>
<dbReference type="AlphaFoldDB" id="A0A4U6SUD9"/>
<comment type="similarity">
    <text evidence="1">Belongs to the disease resistance NB-LRR family.</text>
</comment>
<accession>A0A4U6SUD9</accession>
<evidence type="ECO:0000256" key="5">
    <source>
        <dbReference type="ARBA" id="ARBA00022821"/>
    </source>
</evidence>
<evidence type="ECO:0000259" key="10">
    <source>
        <dbReference type="Pfam" id="PF23559"/>
    </source>
</evidence>
<dbReference type="OMA" id="CITELTY"/>
<keyword evidence="7" id="KW-0175">Coiled coil</keyword>
<dbReference type="Pfam" id="PF00931">
    <property type="entry name" value="NB-ARC"/>
    <property type="match status" value="1"/>
</dbReference>
<feature type="domain" description="Disease resistance R13L4/SHOC-2-like LRR" evidence="11">
    <location>
        <begin position="568"/>
        <end position="925"/>
    </location>
</feature>
<dbReference type="FunFam" id="1.10.10.10:FF:000322">
    <property type="entry name" value="Probable disease resistance protein At1g63360"/>
    <property type="match status" value="1"/>
</dbReference>
<dbReference type="GO" id="GO:0043531">
    <property type="term" value="F:ADP binding"/>
    <property type="evidence" value="ECO:0007669"/>
    <property type="project" value="InterPro"/>
</dbReference>
<dbReference type="GO" id="GO:0042742">
    <property type="term" value="P:defense response to bacterium"/>
    <property type="evidence" value="ECO:0007669"/>
    <property type="project" value="UniProtKB-ARBA"/>
</dbReference>